<feature type="transmembrane region" description="Helical" evidence="1">
    <location>
        <begin position="98"/>
        <end position="116"/>
    </location>
</feature>
<evidence type="ECO:0000256" key="1">
    <source>
        <dbReference type="SAM" id="Phobius"/>
    </source>
</evidence>
<dbReference type="EMBL" id="SEZJ01000020">
    <property type="protein sequence ID" value="RYU44048.1"/>
    <property type="molecule type" value="Genomic_DNA"/>
</dbReference>
<keyword evidence="1" id="KW-0472">Membrane</keyword>
<dbReference type="GO" id="GO:1901135">
    <property type="term" value="P:carbohydrate derivative metabolic process"/>
    <property type="evidence" value="ECO:0007669"/>
    <property type="project" value="UniProtKB-ARBA"/>
</dbReference>
<evidence type="ECO:0000259" key="2">
    <source>
        <dbReference type="Pfam" id="PF00534"/>
    </source>
</evidence>
<accession>A0A4Q5KDD3</accession>
<keyword evidence="1" id="KW-0812">Transmembrane</keyword>
<feature type="domain" description="Glycosyl transferase family 1" evidence="2">
    <location>
        <begin position="199"/>
        <end position="351"/>
    </location>
</feature>
<dbReference type="PANTHER" id="PTHR12526">
    <property type="entry name" value="GLYCOSYLTRANSFERASE"/>
    <property type="match status" value="1"/>
</dbReference>
<keyword evidence="3" id="KW-0808">Transferase</keyword>
<evidence type="ECO:0000313" key="4">
    <source>
        <dbReference type="Proteomes" id="UP000293465"/>
    </source>
</evidence>
<dbReference type="Gene3D" id="3.40.50.2000">
    <property type="entry name" value="Glycogen Phosphorylase B"/>
    <property type="match status" value="2"/>
</dbReference>
<dbReference type="GeneID" id="56276806"/>
<name>A0A4Q5KDD3_9GAMM</name>
<gene>
    <name evidence="3" type="ORF">ERW49_17165</name>
</gene>
<dbReference type="GO" id="GO:0016757">
    <property type="term" value="F:glycosyltransferase activity"/>
    <property type="evidence" value="ECO:0007669"/>
    <property type="project" value="InterPro"/>
</dbReference>
<dbReference type="Proteomes" id="UP000293465">
    <property type="component" value="Unassembled WGS sequence"/>
</dbReference>
<protein>
    <submittedName>
        <fullName evidence="3">Glycosyltransferase</fullName>
    </submittedName>
</protein>
<organism evidence="3 4">
    <name type="scientific">Aliivibrio finisterrensis</name>
    <dbReference type="NCBI Taxonomy" id="511998"/>
    <lineage>
        <taxon>Bacteria</taxon>
        <taxon>Pseudomonadati</taxon>
        <taxon>Pseudomonadota</taxon>
        <taxon>Gammaproteobacteria</taxon>
        <taxon>Vibrionales</taxon>
        <taxon>Vibrionaceae</taxon>
        <taxon>Aliivibrio</taxon>
    </lineage>
</organism>
<dbReference type="Pfam" id="PF00534">
    <property type="entry name" value="Glycos_transf_1"/>
    <property type="match status" value="1"/>
</dbReference>
<dbReference type="InterPro" id="IPR001296">
    <property type="entry name" value="Glyco_trans_1"/>
</dbReference>
<dbReference type="AlphaFoldDB" id="A0A4Q5KDD3"/>
<dbReference type="SUPFAM" id="SSF53756">
    <property type="entry name" value="UDP-Glycosyltransferase/glycogen phosphorylase"/>
    <property type="match status" value="1"/>
</dbReference>
<dbReference type="PANTHER" id="PTHR12526:SF630">
    <property type="entry name" value="GLYCOSYLTRANSFERASE"/>
    <property type="match status" value="1"/>
</dbReference>
<evidence type="ECO:0000313" key="3">
    <source>
        <dbReference type="EMBL" id="RYU44048.1"/>
    </source>
</evidence>
<proteinExistence type="predicted"/>
<sequence length="375" mass="42757">MEVKRKVTIVGPFLYPWGQASSRRVHGLARSLAVNFDVDIICGNTKNIKSDEDEGIRYQGVGYETGSETYLSKFIRVIGQNAIKTVGALRRKSNKPDFIIVYGGHFLFMLPLLFWAKINDIKIIVDVVEWYDKNQLTGGRYGPVHINAKLALKYVYPRVDGIIAISSYLNSYYEKKGLHTIVIPPISNFQSCRTQQTLNQPRKLIYSGYPGIKDNIHVVIEALKVINNDNIKLELLILSPKINSNYTHLSFVDVITNIDQKNVAKYLSQADFSLMFREDKVFTKAGFPTKFVESMCVGTPVIGNITSDLDRYLINGETGFISSTLDVNEIVEIFNNVVQLNVLEMQILRENCKIMAENFRYFKYTSKLKEFFNLI</sequence>
<reference evidence="3 4" key="1">
    <citation type="submission" date="2019-02" db="EMBL/GenBank/DDBJ databases">
        <title>Genome sequences of Aliivibrio finisterrensis strains from farmed Atlantic salmon.</title>
        <authorList>
            <person name="Bowman J.P."/>
        </authorList>
    </citation>
    <scope>NUCLEOTIDE SEQUENCE [LARGE SCALE GENOMIC DNA]</scope>
    <source>
        <strain evidence="3 4">A32</strain>
    </source>
</reference>
<dbReference type="OrthoDB" id="9804196at2"/>
<keyword evidence="1" id="KW-1133">Transmembrane helix</keyword>
<comment type="caution">
    <text evidence="3">The sequence shown here is derived from an EMBL/GenBank/DDBJ whole genome shotgun (WGS) entry which is preliminary data.</text>
</comment>
<dbReference type="RefSeq" id="WP_130088183.1">
    <property type="nucleotide sequence ID" value="NZ_SEZJ01000020.1"/>
</dbReference>